<dbReference type="GeneID" id="80452205"/>
<keyword evidence="5 6" id="KW-0472">Membrane</keyword>
<sequence length="523" mass="53736">MSSTAASSTAPEQGFRRSAVILLGMLGAIQVADPILSSLALVKASDELNFSASTQSLAAGISTLALAATAIPGGMLADRYGRRLLLALSVLVAAAGQLMTASAGLIDPKADTAVLFYLLGRIITGVALGVTFGASYGMLRNVSSAKSLGPAMATYNIVNGIIPVVAMVLAGVLIATSWRLAYLILPVVSAIGFFLVKPILPKIDKLPPAKVDYLGMLFVAIGIAGLLYGISGATNGFGHPSFYVPIIVALISLAAFGIRENRTKSPVFPIKLLSHPAFLGAVVMGIFWNMATASMSQMLPNMWQYVTHIPAALLGAASLPMSAAGIVGSVIAGALLGKGSVPRTTAFAGYILMVVGFASYLIIGPTSSYLMFLPGMIIAAVGWMMNATSQGNLFITLAPAKFYGPVTSSKLAVGQFGYALGLTGSTVMVSLFTLSGVSSATKGAVAGVSNWDAITSYMATGQTTNSDLAAVSTSDLAGIYTTAFVSTISIIAVVVALAGITMYLLLKNKKASVPVEEYLGLTN</sequence>
<keyword evidence="3 6" id="KW-0812">Transmembrane</keyword>
<feature type="transmembrane region" description="Helical" evidence="6">
    <location>
        <begin position="84"/>
        <end position="106"/>
    </location>
</feature>
<dbReference type="EMBL" id="AP017457">
    <property type="protein sequence ID" value="BAU99553.1"/>
    <property type="molecule type" value="Genomic_DNA"/>
</dbReference>
<feature type="transmembrane region" description="Helical" evidence="6">
    <location>
        <begin position="344"/>
        <end position="363"/>
    </location>
</feature>
<organism evidence="8 9">
    <name type="scientific">Aurantimicrobium minutum</name>
    <dbReference type="NCBI Taxonomy" id="708131"/>
    <lineage>
        <taxon>Bacteria</taxon>
        <taxon>Bacillati</taxon>
        <taxon>Actinomycetota</taxon>
        <taxon>Actinomycetes</taxon>
        <taxon>Micrococcales</taxon>
        <taxon>Microbacteriaceae</taxon>
        <taxon>Aurantimicrobium</taxon>
    </lineage>
</organism>
<dbReference type="Gene3D" id="1.20.1250.20">
    <property type="entry name" value="MFS general substrate transporter like domains"/>
    <property type="match status" value="1"/>
</dbReference>
<dbReference type="InterPro" id="IPR011701">
    <property type="entry name" value="MFS"/>
</dbReference>
<dbReference type="KEGG" id="amin:AUMI_110110"/>
<dbReference type="Proteomes" id="UP000243847">
    <property type="component" value="Chromosome sequence1"/>
</dbReference>
<dbReference type="PANTHER" id="PTHR42718:SF9">
    <property type="entry name" value="MAJOR FACILITATOR SUPERFAMILY MULTIDRUG TRANSPORTER MFSC"/>
    <property type="match status" value="1"/>
</dbReference>
<proteinExistence type="predicted"/>
<accession>A0A173LXG3</accession>
<evidence type="ECO:0000259" key="7">
    <source>
        <dbReference type="PROSITE" id="PS50850"/>
    </source>
</evidence>
<dbReference type="InterPro" id="IPR020846">
    <property type="entry name" value="MFS_dom"/>
</dbReference>
<feature type="transmembrane region" description="Helical" evidence="6">
    <location>
        <begin position="416"/>
        <end position="437"/>
    </location>
</feature>
<feature type="transmembrane region" description="Helical" evidence="6">
    <location>
        <begin position="151"/>
        <end position="174"/>
    </location>
</feature>
<dbReference type="OrthoDB" id="4571944at2"/>
<dbReference type="RefSeq" id="WP_096382097.1">
    <property type="nucleotide sequence ID" value="NZ_AP017457.1"/>
</dbReference>
<evidence type="ECO:0000256" key="4">
    <source>
        <dbReference type="ARBA" id="ARBA00022989"/>
    </source>
</evidence>
<protein>
    <submittedName>
        <fullName evidence="8">Major facilitator superfamily transporter</fullName>
    </submittedName>
</protein>
<evidence type="ECO:0000256" key="6">
    <source>
        <dbReference type="SAM" id="Phobius"/>
    </source>
</evidence>
<feature type="domain" description="Major facilitator superfamily (MFS) profile" evidence="7">
    <location>
        <begin position="19"/>
        <end position="510"/>
    </location>
</feature>
<evidence type="ECO:0000313" key="9">
    <source>
        <dbReference type="Proteomes" id="UP000243847"/>
    </source>
</evidence>
<evidence type="ECO:0000313" key="8">
    <source>
        <dbReference type="EMBL" id="BAU99553.1"/>
    </source>
</evidence>
<evidence type="ECO:0000256" key="1">
    <source>
        <dbReference type="ARBA" id="ARBA00004651"/>
    </source>
</evidence>
<keyword evidence="2" id="KW-0813">Transport</keyword>
<dbReference type="PROSITE" id="PS00216">
    <property type="entry name" value="SUGAR_TRANSPORT_1"/>
    <property type="match status" value="1"/>
</dbReference>
<dbReference type="Pfam" id="PF07690">
    <property type="entry name" value="MFS_1"/>
    <property type="match status" value="1"/>
</dbReference>
<feature type="transmembrane region" description="Helical" evidence="6">
    <location>
        <begin position="180"/>
        <end position="200"/>
    </location>
</feature>
<evidence type="ECO:0000256" key="3">
    <source>
        <dbReference type="ARBA" id="ARBA00022692"/>
    </source>
</evidence>
<feature type="transmembrane region" description="Helical" evidence="6">
    <location>
        <begin position="270"/>
        <end position="291"/>
    </location>
</feature>
<comment type="subcellular location">
    <subcellularLocation>
        <location evidence="1">Cell membrane</location>
        <topology evidence="1">Multi-pass membrane protein</topology>
    </subcellularLocation>
</comment>
<feature type="transmembrane region" description="Helical" evidence="6">
    <location>
        <begin position="242"/>
        <end position="258"/>
    </location>
</feature>
<reference evidence="8 9" key="1">
    <citation type="journal article" date="2016" name="Genome Announc.">
        <title>Complete Genome Sequence of Aurantimicrobium minutum Type Strain KNCT, a Planktonic Ultramicrobacterium Isolated from River Water.</title>
        <authorList>
            <person name="Nakai R."/>
            <person name="Fujisawa T."/>
            <person name="Nakamura Y."/>
            <person name="Nishide H."/>
            <person name="Uchiyama I."/>
            <person name="Baba T."/>
            <person name="Toyoda A."/>
            <person name="Fujiyama A."/>
            <person name="Naganuma T."/>
            <person name="Niki H."/>
        </authorList>
    </citation>
    <scope>NUCLEOTIDE SEQUENCE [LARGE SCALE GENOMIC DNA]</scope>
    <source>
        <strain evidence="8 9">KNC</strain>
    </source>
</reference>
<dbReference type="PANTHER" id="PTHR42718">
    <property type="entry name" value="MAJOR FACILITATOR SUPERFAMILY MULTIDRUG TRANSPORTER MFSC"/>
    <property type="match status" value="1"/>
</dbReference>
<feature type="transmembrane region" description="Helical" evidence="6">
    <location>
        <begin position="212"/>
        <end position="230"/>
    </location>
</feature>
<evidence type="ECO:0000256" key="2">
    <source>
        <dbReference type="ARBA" id="ARBA00022448"/>
    </source>
</evidence>
<feature type="transmembrane region" description="Helical" evidence="6">
    <location>
        <begin position="57"/>
        <end position="77"/>
    </location>
</feature>
<evidence type="ECO:0000256" key="5">
    <source>
        <dbReference type="ARBA" id="ARBA00023136"/>
    </source>
</evidence>
<dbReference type="GO" id="GO:0005886">
    <property type="term" value="C:plasma membrane"/>
    <property type="evidence" value="ECO:0007669"/>
    <property type="project" value="UniProtKB-SubCell"/>
</dbReference>
<feature type="transmembrane region" description="Helical" evidence="6">
    <location>
        <begin position="369"/>
        <end position="395"/>
    </location>
</feature>
<dbReference type="SUPFAM" id="SSF103473">
    <property type="entry name" value="MFS general substrate transporter"/>
    <property type="match status" value="1"/>
</dbReference>
<feature type="transmembrane region" description="Helical" evidence="6">
    <location>
        <begin position="118"/>
        <end position="139"/>
    </location>
</feature>
<dbReference type="AlphaFoldDB" id="A0A173LXG3"/>
<keyword evidence="4 6" id="KW-1133">Transmembrane helix</keyword>
<dbReference type="InterPro" id="IPR036259">
    <property type="entry name" value="MFS_trans_sf"/>
</dbReference>
<name>A0A173LXG3_9MICO</name>
<dbReference type="GO" id="GO:0022857">
    <property type="term" value="F:transmembrane transporter activity"/>
    <property type="evidence" value="ECO:0007669"/>
    <property type="project" value="InterPro"/>
</dbReference>
<feature type="transmembrane region" description="Helical" evidence="6">
    <location>
        <begin position="483"/>
        <end position="506"/>
    </location>
</feature>
<feature type="transmembrane region" description="Helical" evidence="6">
    <location>
        <begin position="311"/>
        <end position="337"/>
    </location>
</feature>
<dbReference type="InterPro" id="IPR005829">
    <property type="entry name" value="Sugar_transporter_CS"/>
</dbReference>
<dbReference type="PROSITE" id="PS50850">
    <property type="entry name" value="MFS"/>
    <property type="match status" value="1"/>
</dbReference>
<gene>
    <name evidence="8" type="ORF">AUMI_110110</name>
</gene>
<feature type="transmembrane region" description="Helical" evidence="6">
    <location>
        <begin position="20"/>
        <end position="42"/>
    </location>
</feature>